<keyword evidence="2" id="KW-0378">Hydrolase</keyword>
<accession>A0A846HBY6</accession>
<evidence type="ECO:0000313" key="2">
    <source>
        <dbReference type="EMBL" id="NEU74428.1"/>
    </source>
</evidence>
<organism evidence="2 3">
    <name type="scientific">Hassallia byssoidea VB512170</name>
    <dbReference type="NCBI Taxonomy" id="1304833"/>
    <lineage>
        <taxon>Bacteria</taxon>
        <taxon>Bacillati</taxon>
        <taxon>Cyanobacteriota</taxon>
        <taxon>Cyanophyceae</taxon>
        <taxon>Nostocales</taxon>
        <taxon>Tolypothrichaceae</taxon>
        <taxon>Hassallia</taxon>
    </lineage>
</organism>
<name>A0A846HBY6_9CYAN</name>
<dbReference type="EMBL" id="JTCM02000041">
    <property type="protein sequence ID" value="NEU74428.1"/>
    <property type="molecule type" value="Genomic_DNA"/>
</dbReference>
<dbReference type="Proteomes" id="UP000031549">
    <property type="component" value="Unassembled WGS sequence"/>
</dbReference>
<dbReference type="Pfam" id="PF07176">
    <property type="entry name" value="DUF1400"/>
    <property type="match status" value="1"/>
</dbReference>
<reference evidence="2 3" key="1">
    <citation type="journal article" date="2015" name="Genome Announc.">
        <title>Draft Genome Sequence of Cyanobacterium Hassallia byssoidea Strain VB512170, Isolated from Monuments in India.</title>
        <authorList>
            <person name="Singh D."/>
            <person name="Chandrababunaidu M.M."/>
            <person name="Panda A."/>
            <person name="Sen D."/>
            <person name="Bhattacharyya S."/>
            <person name="Adhikary S.P."/>
            <person name="Tripathy S."/>
        </authorList>
    </citation>
    <scope>NUCLEOTIDE SEQUENCE [LARGE SCALE GENOMIC DNA]</scope>
    <source>
        <strain evidence="2 3">VB512170</strain>
    </source>
</reference>
<proteinExistence type="predicted"/>
<sequence>MRCQFLSVYRGLVLVISIYFILSGVPAFAAESVVLKYRIFRESVSVEELSTFAQTGKLSTSLRVNLALARQNPQAIRQYLTEPVKINPVILDKVLNSRIGNVILDQLTQVIHTRSRKADKQALRAALVVSASKDRQITLIEVIQNYPTPEIEVEGDRLESAYRQLRRLQGNLQDIFGF</sequence>
<protein>
    <submittedName>
        <fullName evidence="2">Alpha/beta hydrolase</fullName>
    </submittedName>
</protein>
<gene>
    <name evidence="2" type="ORF">PI95_018145</name>
</gene>
<feature type="domain" description="DUF1400" evidence="1">
    <location>
        <begin position="29"/>
        <end position="153"/>
    </location>
</feature>
<dbReference type="AlphaFoldDB" id="A0A846HBY6"/>
<comment type="caution">
    <text evidence="2">The sequence shown here is derived from an EMBL/GenBank/DDBJ whole genome shotgun (WGS) entry which is preliminary data.</text>
</comment>
<dbReference type="RefSeq" id="WP_039742243.1">
    <property type="nucleotide sequence ID" value="NZ_JTCM02000041.1"/>
</dbReference>
<keyword evidence="3" id="KW-1185">Reference proteome</keyword>
<dbReference type="GO" id="GO:0016787">
    <property type="term" value="F:hydrolase activity"/>
    <property type="evidence" value="ECO:0007669"/>
    <property type="project" value="UniProtKB-KW"/>
</dbReference>
<dbReference type="InterPro" id="IPR010802">
    <property type="entry name" value="DUF1400"/>
</dbReference>
<evidence type="ECO:0000313" key="3">
    <source>
        <dbReference type="Proteomes" id="UP000031549"/>
    </source>
</evidence>
<evidence type="ECO:0000259" key="1">
    <source>
        <dbReference type="Pfam" id="PF07176"/>
    </source>
</evidence>